<keyword evidence="3" id="KW-1185">Reference proteome</keyword>
<gene>
    <name evidence="2" type="ORF">CTAYLR_001594</name>
</gene>
<feature type="compositionally biased region" description="Basic and acidic residues" evidence="1">
    <location>
        <begin position="94"/>
        <end position="103"/>
    </location>
</feature>
<dbReference type="Proteomes" id="UP001230188">
    <property type="component" value="Unassembled WGS sequence"/>
</dbReference>
<sequence length="491" mass="54298">MAWQRDFIHAKSLRAAKSCSVLPRRKGDFSEEWLRKELRSLGSRSFSTTSLEPKDREELYRRLADAGRELDRGYISTDAYERYVEALVGGREVGSPRRGERQQQRPRSAAVSSTTTKTAAPRVVAETPWQARVKARSQRDRQRTMAWIERVARRDDPPPASSAPPANEESAHQRRRVLVTRVPPRVASAAVRELMQQFGHVVALERVDVEDDESTWIVTFASTSSASAAVARREAQLGATVQVSPVPRDCDEQTLRCVLSSWGRVVSVELLDARGHRTSSLVDARSAAVIFEREAYAAAAVGERRIEAANEIEVTGVPADATEEHLKRCYGGARYGVTDVRLDARKSRAVVVFESPKVAARAVGARELVVTRQGGIVDALEKSQRAARKGSTPPWHCKLSQRPFASYEMHNYRFGHAPATTHEFKMRAAGTFLGPHLQSANRLAGAAARYSTRRVPVLGKICATTLHVRQVPTAVSLDFAPSCADASLRDK</sequence>
<name>A0AAD7UDQ8_9STRA</name>
<dbReference type="AlphaFoldDB" id="A0AAD7UDQ8"/>
<evidence type="ECO:0000313" key="2">
    <source>
        <dbReference type="EMBL" id="KAJ8602107.1"/>
    </source>
</evidence>
<dbReference type="InterPro" id="IPR012677">
    <property type="entry name" value="Nucleotide-bd_a/b_plait_sf"/>
</dbReference>
<dbReference type="Gene3D" id="3.30.70.330">
    <property type="match status" value="1"/>
</dbReference>
<dbReference type="GO" id="GO:0003676">
    <property type="term" value="F:nucleic acid binding"/>
    <property type="evidence" value="ECO:0007669"/>
    <property type="project" value="InterPro"/>
</dbReference>
<feature type="compositionally biased region" description="Low complexity" evidence="1">
    <location>
        <begin position="105"/>
        <end position="120"/>
    </location>
</feature>
<dbReference type="InterPro" id="IPR035979">
    <property type="entry name" value="RBD_domain_sf"/>
</dbReference>
<dbReference type="EMBL" id="JAQMWT010000390">
    <property type="protein sequence ID" value="KAJ8602107.1"/>
    <property type="molecule type" value="Genomic_DNA"/>
</dbReference>
<organism evidence="2 3">
    <name type="scientific">Chrysophaeum taylorii</name>
    <dbReference type="NCBI Taxonomy" id="2483200"/>
    <lineage>
        <taxon>Eukaryota</taxon>
        <taxon>Sar</taxon>
        <taxon>Stramenopiles</taxon>
        <taxon>Ochrophyta</taxon>
        <taxon>Pelagophyceae</taxon>
        <taxon>Pelagomonadales</taxon>
        <taxon>Pelagomonadaceae</taxon>
        <taxon>Chrysophaeum</taxon>
    </lineage>
</organism>
<feature type="region of interest" description="Disordered" evidence="1">
    <location>
        <begin position="92"/>
        <end position="176"/>
    </location>
</feature>
<evidence type="ECO:0008006" key="4">
    <source>
        <dbReference type="Google" id="ProtNLM"/>
    </source>
</evidence>
<comment type="caution">
    <text evidence="2">The sequence shown here is derived from an EMBL/GenBank/DDBJ whole genome shotgun (WGS) entry which is preliminary data.</text>
</comment>
<reference evidence="2" key="1">
    <citation type="submission" date="2023-01" db="EMBL/GenBank/DDBJ databases">
        <title>Metagenome sequencing of chrysophaentin producing Chrysophaeum taylorii.</title>
        <authorList>
            <person name="Davison J."/>
            <person name="Bewley C."/>
        </authorList>
    </citation>
    <scope>NUCLEOTIDE SEQUENCE</scope>
    <source>
        <strain evidence="2">NIES-1699</strain>
    </source>
</reference>
<proteinExistence type="predicted"/>
<evidence type="ECO:0000256" key="1">
    <source>
        <dbReference type="SAM" id="MobiDB-lite"/>
    </source>
</evidence>
<protein>
    <recommendedName>
        <fullName evidence="4">RRM domain-containing protein</fullName>
    </recommendedName>
</protein>
<dbReference type="SUPFAM" id="SSF54928">
    <property type="entry name" value="RNA-binding domain, RBD"/>
    <property type="match status" value="2"/>
</dbReference>
<accession>A0AAD7UDQ8</accession>
<evidence type="ECO:0000313" key="3">
    <source>
        <dbReference type="Proteomes" id="UP001230188"/>
    </source>
</evidence>